<feature type="chain" id="PRO_5035489268" description="Carboxylic ester hydrolase" evidence="3">
    <location>
        <begin position="21"/>
        <end position="547"/>
    </location>
</feature>
<feature type="domain" description="Carboxylesterase type B" evidence="4">
    <location>
        <begin position="28"/>
        <end position="441"/>
    </location>
</feature>
<feature type="signal peptide" evidence="3">
    <location>
        <begin position="1"/>
        <end position="20"/>
    </location>
</feature>
<evidence type="ECO:0000313" key="6">
    <source>
        <dbReference type="Proteomes" id="UP000813385"/>
    </source>
</evidence>
<dbReference type="Pfam" id="PF00135">
    <property type="entry name" value="COesterase"/>
    <property type="match status" value="1"/>
</dbReference>
<name>A0A8K0TTI9_9PEZI</name>
<dbReference type="InterPro" id="IPR029058">
    <property type="entry name" value="AB_hydrolase_fold"/>
</dbReference>
<dbReference type="Proteomes" id="UP000813385">
    <property type="component" value="Unassembled WGS sequence"/>
</dbReference>
<dbReference type="OrthoDB" id="408631at2759"/>
<reference evidence="5" key="1">
    <citation type="journal article" date="2021" name="Nat. Commun.">
        <title>Genetic determinants of endophytism in the Arabidopsis root mycobiome.</title>
        <authorList>
            <person name="Mesny F."/>
            <person name="Miyauchi S."/>
            <person name="Thiergart T."/>
            <person name="Pickel B."/>
            <person name="Atanasova L."/>
            <person name="Karlsson M."/>
            <person name="Huettel B."/>
            <person name="Barry K.W."/>
            <person name="Haridas S."/>
            <person name="Chen C."/>
            <person name="Bauer D."/>
            <person name="Andreopoulos W."/>
            <person name="Pangilinan J."/>
            <person name="LaButti K."/>
            <person name="Riley R."/>
            <person name="Lipzen A."/>
            <person name="Clum A."/>
            <person name="Drula E."/>
            <person name="Henrissat B."/>
            <person name="Kohler A."/>
            <person name="Grigoriev I.V."/>
            <person name="Martin F.M."/>
            <person name="Hacquard S."/>
        </authorList>
    </citation>
    <scope>NUCLEOTIDE SEQUENCE</scope>
    <source>
        <strain evidence="5">MPI-CAGE-AT-0016</strain>
    </source>
</reference>
<dbReference type="PANTHER" id="PTHR11559">
    <property type="entry name" value="CARBOXYLESTERASE"/>
    <property type="match status" value="1"/>
</dbReference>
<dbReference type="AlphaFoldDB" id="A0A8K0TTI9"/>
<dbReference type="Gene3D" id="3.40.50.1820">
    <property type="entry name" value="alpha/beta hydrolase"/>
    <property type="match status" value="1"/>
</dbReference>
<dbReference type="InterPro" id="IPR019826">
    <property type="entry name" value="Carboxylesterase_B_AS"/>
</dbReference>
<dbReference type="PROSITE" id="PS00122">
    <property type="entry name" value="CARBOXYLESTERASE_B_1"/>
    <property type="match status" value="1"/>
</dbReference>
<evidence type="ECO:0000256" key="1">
    <source>
        <dbReference type="ARBA" id="ARBA00005964"/>
    </source>
</evidence>
<comment type="caution">
    <text evidence="5">The sequence shown here is derived from an EMBL/GenBank/DDBJ whole genome shotgun (WGS) entry which is preliminary data.</text>
</comment>
<protein>
    <recommendedName>
        <fullName evidence="3">Carboxylic ester hydrolase</fullName>
        <ecNumber evidence="3">3.1.1.-</ecNumber>
    </recommendedName>
</protein>
<keyword evidence="3" id="KW-0732">Signal</keyword>
<gene>
    <name evidence="5" type="ORF">B0T11DRAFT_73468</name>
</gene>
<dbReference type="GO" id="GO:0016787">
    <property type="term" value="F:hydrolase activity"/>
    <property type="evidence" value="ECO:0007669"/>
    <property type="project" value="UniProtKB-KW"/>
</dbReference>
<comment type="similarity">
    <text evidence="1 3">Belongs to the type-B carboxylesterase/lipase family.</text>
</comment>
<dbReference type="InterPro" id="IPR050309">
    <property type="entry name" value="Type-B_Carboxylest/Lipase"/>
</dbReference>
<sequence>MKTFSLVCSLALGLTAVAAGSPPDLLARLDYGSFQGAYSEEFNISYWQKIPWAAPPVGENRFRGPQPPAPLPLDEPYNSSQTFDMCPQRTVNGSEDCLYLGLYSRPWTKDQPLKPVVVVFYGGGFAQGSASFVLPPSGFPFNGETPPTNMIFGYPTLNASSASDMLLVYANYRTNSLGFLPGKEIAEDSHSDLNPGLLDQEAVLQWTKKNIAHFGGDPEDVAIWGQSAGGGSVLAQTIARGGQQKLFNRAMANSPFWPKTYRYDSPEAQAQYDQLASLTGCSGPDSLACLKQVDIQKLRDATQVILNANKYTTSYFNWAPVIDGDFLQETLSEATAAGRLNTRVAFAMHNTHEGESFIPPGLRSTKNSGSPPFNSSETSFDNWLRGFLPEFRTCEIEAIKRHYPAKGVTETIEYDTTWARAGLIFRDVTLSCPAFWFVNAAPDGGWMGEYSKEPSLHASDTFWWNRINATQQAQPLYHKGYAGAIASFLMSGDPNTFKLTSPDVAGVPSVRDGEEWVIGDDGFSTEPSLHLKQRCDFWRKVSSRMPV</sequence>
<keyword evidence="6" id="KW-1185">Reference proteome</keyword>
<dbReference type="EC" id="3.1.1.-" evidence="3"/>
<evidence type="ECO:0000313" key="5">
    <source>
        <dbReference type="EMBL" id="KAH7369429.1"/>
    </source>
</evidence>
<dbReference type="InterPro" id="IPR002018">
    <property type="entry name" value="CarbesteraseB"/>
</dbReference>
<organism evidence="5 6">
    <name type="scientific">Plectosphaerella cucumerina</name>
    <dbReference type="NCBI Taxonomy" id="40658"/>
    <lineage>
        <taxon>Eukaryota</taxon>
        <taxon>Fungi</taxon>
        <taxon>Dikarya</taxon>
        <taxon>Ascomycota</taxon>
        <taxon>Pezizomycotina</taxon>
        <taxon>Sordariomycetes</taxon>
        <taxon>Hypocreomycetidae</taxon>
        <taxon>Glomerellales</taxon>
        <taxon>Plectosphaerellaceae</taxon>
        <taxon>Plectosphaerella</taxon>
    </lineage>
</organism>
<evidence type="ECO:0000256" key="3">
    <source>
        <dbReference type="RuleBase" id="RU361235"/>
    </source>
</evidence>
<accession>A0A8K0TTI9</accession>
<evidence type="ECO:0000259" key="4">
    <source>
        <dbReference type="Pfam" id="PF00135"/>
    </source>
</evidence>
<proteinExistence type="inferred from homology"/>
<dbReference type="EMBL" id="JAGPXD010000002">
    <property type="protein sequence ID" value="KAH7369429.1"/>
    <property type="molecule type" value="Genomic_DNA"/>
</dbReference>
<dbReference type="SUPFAM" id="SSF53474">
    <property type="entry name" value="alpha/beta-Hydrolases"/>
    <property type="match status" value="1"/>
</dbReference>
<evidence type="ECO:0000256" key="2">
    <source>
        <dbReference type="ARBA" id="ARBA00022801"/>
    </source>
</evidence>
<keyword evidence="2 3" id="KW-0378">Hydrolase</keyword>